<comment type="caution">
    <text evidence="1">The sequence shown here is derived from an EMBL/GenBank/DDBJ whole genome shotgun (WGS) entry which is preliminary data.</text>
</comment>
<keyword evidence="2" id="KW-1185">Reference proteome</keyword>
<proteinExistence type="predicted"/>
<dbReference type="HOGENOM" id="CLU_2616890_0_0_5"/>
<gene>
    <name evidence="1" type="ORF">FP2506_11592</name>
</gene>
<dbReference type="STRING" id="217511.GCA_001463845_01058"/>
<dbReference type="AlphaFoldDB" id="Q0FYW1"/>
<dbReference type="EMBL" id="AATP01000009">
    <property type="protein sequence ID" value="EAU40197.1"/>
    <property type="molecule type" value="Genomic_DNA"/>
</dbReference>
<accession>Q0FYW1</accession>
<sequence length="78" mass="8775">MTASEFIRSCVAFARRHPAAVLAMPEPELAVDPRARAHHVRTVCERARNQMKTTARLCLRTASIQPDLFDSSRQRLSA</sequence>
<protein>
    <submittedName>
        <fullName evidence="1">Uncharacterized protein</fullName>
    </submittedName>
</protein>
<dbReference type="RefSeq" id="WP_007067453.1">
    <property type="nucleotide sequence ID" value="NZ_DS022272.1"/>
</dbReference>
<reference evidence="1 2" key="1">
    <citation type="journal article" date="2010" name="J. Bacteriol.">
        <title>Genome sequence of Fulvimarina pelagi HTCC2506T, a Mn(II)-oxidizing alphaproteobacterium possessing an aerobic anoxygenic photosynthetic gene cluster and Xanthorhodopsin.</title>
        <authorList>
            <person name="Kang I."/>
            <person name="Oh H.M."/>
            <person name="Lim S.I."/>
            <person name="Ferriera S."/>
            <person name="Giovannoni S.J."/>
            <person name="Cho J.C."/>
        </authorList>
    </citation>
    <scope>NUCLEOTIDE SEQUENCE [LARGE SCALE GENOMIC DNA]</scope>
    <source>
        <strain evidence="1 2">HTCC2506</strain>
    </source>
</reference>
<dbReference type="Proteomes" id="UP000004310">
    <property type="component" value="Unassembled WGS sequence"/>
</dbReference>
<evidence type="ECO:0000313" key="2">
    <source>
        <dbReference type="Proteomes" id="UP000004310"/>
    </source>
</evidence>
<name>Q0FYW1_9HYPH</name>
<organism evidence="1 2">
    <name type="scientific">Fulvimarina pelagi HTCC2506</name>
    <dbReference type="NCBI Taxonomy" id="314231"/>
    <lineage>
        <taxon>Bacteria</taxon>
        <taxon>Pseudomonadati</taxon>
        <taxon>Pseudomonadota</taxon>
        <taxon>Alphaproteobacteria</taxon>
        <taxon>Hyphomicrobiales</taxon>
        <taxon>Aurantimonadaceae</taxon>
        <taxon>Fulvimarina</taxon>
    </lineage>
</organism>
<evidence type="ECO:0000313" key="1">
    <source>
        <dbReference type="EMBL" id="EAU40197.1"/>
    </source>
</evidence>